<reference evidence="2" key="1">
    <citation type="submission" date="2019-06" db="EMBL/GenBank/DDBJ databases">
        <authorList>
            <person name="Zheng W."/>
        </authorList>
    </citation>
    <scope>NUCLEOTIDE SEQUENCE</scope>
    <source>
        <strain evidence="2">QDHG01</strain>
    </source>
</reference>
<feature type="compositionally biased region" description="Polar residues" evidence="1">
    <location>
        <begin position="61"/>
        <end position="74"/>
    </location>
</feature>
<organism evidence="2 3">
    <name type="scientific">Halteria grandinella</name>
    <dbReference type="NCBI Taxonomy" id="5974"/>
    <lineage>
        <taxon>Eukaryota</taxon>
        <taxon>Sar</taxon>
        <taxon>Alveolata</taxon>
        <taxon>Ciliophora</taxon>
        <taxon>Intramacronucleata</taxon>
        <taxon>Spirotrichea</taxon>
        <taxon>Stichotrichia</taxon>
        <taxon>Sporadotrichida</taxon>
        <taxon>Halteriidae</taxon>
        <taxon>Halteria</taxon>
    </lineage>
</organism>
<proteinExistence type="predicted"/>
<dbReference type="Proteomes" id="UP000785679">
    <property type="component" value="Unassembled WGS sequence"/>
</dbReference>
<feature type="region of interest" description="Disordered" evidence="1">
    <location>
        <begin position="107"/>
        <end position="138"/>
    </location>
</feature>
<feature type="compositionally biased region" description="Polar residues" evidence="1">
    <location>
        <begin position="671"/>
        <end position="690"/>
    </location>
</feature>
<gene>
    <name evidence="2" type="ORF">FGO68_gene4165</name>
</gene>
<evidence type="ECO:0000313" key="3">
    <source>
        <dbReference type="Proteomes" id="UP000785679"/>
    </source>
</evidence>
<feature type="region of interest" description="Disordered" evidence="1">
    <location>
        <begin position="746"/>
        <end position="778"/>
    </location>
</feature>
<feature type="region of interest" description="Disordered" evidence="1">
    <location>
        <begin position="632"/>
        <end position="724"/>
    </location>
</feature>
<sequence length="778" mass="88698">MELPSLAARLTTLDDQKQQSSQHSRQPFNYRPQPNASGTQIIEEVEEEDSVFKKYLVQQSSSLLEDKPSSNSCLQEVGRPSMATESSESDVHITARDLADMILGSKPQNFSTPIAQPQNTHLPSKRRRYNPEPGASSAPDEVVIFKRPVLQTKQHIPHQNAQIAPINIKKRKLHQMSNEENEETQVFLKQDSFLRRPTSFLHPLKEKYLLPTQKIAAAPPSIRDENEYELHSFLSKEYQDFSLPNFQTQASHYPVIPKAAKLPEEKLNAEFQVLFSSQQTFQRKELRPLELAIPTNSKAPVESPKSAYSIPEEVPPSEKDAKLSWFLAKYKDELKDHWEIFKQVLSDEELLAIFESHSVDLKIVNPKSIPTGGDAFPLSLLVQSFLICQLINITQDLFGAKLKDIQVFPQDMEMIAANEMAIAILSSQREKLTARTFYWLRELLMGKVRLHWNAIPHFFYTVLIETLVVCPRVYFFMMEHIFDARLLHHYHREFCLPNMICSRASPLSRIISMQGDNDKWTNYLGYLQAIDKVEEYDYFGKSLYSDSHKPQAVTSMELKPEEYAIREDLKIQLTNLNHQVGYSERYLQESYEEYMASKVEKARIAKKIEARKKVVSDQALLVRTECVVPQVKKESAESKVGEGQDPPNMREEAVARKSRLQLPTHTDRSSTLKGQPNLFRSSSRFQSTQPPGDKRKSTLGVSKETLTRNGGQQQRQSDQLKPIVPKALPPLKACPLRPITLHKANLSSTKAFDGQVPPGQRTSTVGRAGAAKPRDRPN</sequence>
<feature type="compositionally biased region" description="Polar residues" evidence="1">
    <location>
        <begin position="707"/>
        <end position="719"/>
    </location>
</feature>
<feature type="compositionally biased region" description="Polar residues" evidence="1">
    <location>
        <begin position="107"/>
        <end position="122"/>
    </location>
</feature>
<dbReference type="AlphaFoldDB" id="A0A8J8T7I8"/>
<name>A0A8J8T7I8_HALGN</name>
<evidence type="ECO:0000256" key="1">
    <source>
        <dbReference type="SAM" id="MobiDB-lite"/>
    </source>
</evidence>
<protein>
    <submittedName>
        <fullName evidence="2">Uncharacterized protein</fullName>
    </submittedName>
</protein>
<keyword evidence="3" id="KW-1185">Reference proteome</keyword>
<feature type="compositionally biased region" description="Polar residues" evidence="1">
    <location>
        <begin position="18"/>
        <end position="39"/>
    </location>
</feature>
<feature type="compositionally biased region" description="Basic and acidic residues" evidence="1">
    <location>
        <begin position="632"/>
        <end position="655"/>
    </location>
</feature>
<feature type="region of interest" description="Disordered" evidence="1">
    <location>
        <begin position="61"/>
        <end position="91"/>
    </location>
</feature>
<feature type="region of interest" description="Disordered" evidence="1">
    <location>
        <begin position="1"/>
        <end position="39"/>
    </location>
</feature>
<comment type="caution">
    <text evidence="2">The sequence shown here is derived from an EMBL/GenBank/DDBJ whole genome shotgun (WGS) entry which is preliminary data.</text>
</comment>
<dbReference type="EMBL" id="RRYP01002867">
    <property type="protein sequence ID" value="TNV84351.1"/>
    <property type="molecule type" value="Genomic_DNA"/>
</dbReference>
<evidence type="ECO:0000313" key="2">
    <source>
        <dbReference type="EMBL" id="TNV84351.1"/>
    </source>
</evidence>
<accession>A0A8J8T7I8</accession>